<gene>
    <name evidence="2" type="ORF">BB934_07435</name>
</gene>
<organism evidence="2">
    <name type="scientific">Microvirga ossetica</name>
    <dbReference type="NCBI Taxonomy" id="1882682"/>
    <lineage>
        <taxon>Bacteria</taxon>
        <taxon>Pseudomonadati</taxon>
        <taxon>Pseudomonadota</taxon>
        <taxon>Alphaproteobacteria</taxon>
        <taxon>Hyphomicrobiales</taxon>
        <taxon>Methylobacteriaceae</taxon>
        <taxon>Microvirga</taxon>
    </lineage>
</organism>
<accession>A0A1B2EDS2</accession>
<feature type="compositionally biased region" description="Basic residues" evidence="1">
    <location>
        <begin position="1"/>
        <end position="10"/>
    </location>
</feature>
<evidence type="ECO:0000313" key="2">
    <source>
        <dbReference type="EMBL" id="ANY78087.1"/>
    </source>
</evidence>
<protein>
    <submittedName>
        <fullName evidence="2">Uncharacterized protein</fullName>
    </submittedName>
</protein>
<proteinExistence type="predicted"/>
<name>A0A1B2EDS2_9HYPH</name>
<feature type="region of interest" description="Disordered" evidence="1">
    <location>
        <begin position="1"/>
        <end position="47"/>
    </location>
</feature>
<feature type="compositionally biased region" description="Basic residues" evidence="1">
    <location>
        <begin position="25"/>
        <end position="38"/>
    </location>
</feature>
<dbReference type="AlphaFoldDB" id="A0A1B2EDS2"/>
<sequence>MKMTAHRHNYPAHENAAHESASSTRRARNRRRRQHLRHTQPMTREQQVALVEEARAARMREQDHTK</sequence>
<dbReference type="EMBL" id="CP016616">
    <property type="protein sequence ID" value="ANY78087.1"/>
    <property type="molecule type" value="Genomic_DNA"/>
</dbReference>
<evidence type="ECO:0000256" key="1">
    <source>
        <dbReference type="SAM" id="MobiDB-lite"/>
    </source>
</evidence>
<reference evidence="2" key="1">
    <citation type="submission" date="2016-07" db="EMBL/GenBank/DDBJ databases">
        <title>Microvirga ossetica sp. nov. a new species of rhizobia isolated from root nodules of the legume species Vicia alpestris Steven originated from North Ossetia region in the Caucasus.</title>
        <authorList>
            <person name="Safronova V.I."/>
            <person name="Kuznetsova I.G."/>
            <person name="Sazanova A.L."/>
            <person name="Belimov A."/>
            <person name="Andronov E."/>
            <person name="Osledkin Y.S."/>
            <person name="Onishchuk O.P."/>
            <person name="Kurchak O.N."/>
            <person name="Shaposhnikov A.I."/>
            <person name="Willems A."/>
            <person name="Tikhonovich I.A."/>
        </authorList>
    </citation>
    <scope>NUCLEOTIDE SEQUENCE [LARGE SCALE GENOMIC DNA]</scope>
    <source>
        <strain evidence="2">V5/3M</strain>
    </source>
</reference>
<feature type="compositionally biased region" description="Low complexity" evidence="1">
    <location>
        <begin position="12"/>
        <end position="24"/>
    </location>
</feature>
<dbReference type="RefSeq" id="WP_099509078.1">
    <property type="nucleotide sequence ID" value="NZ_CP016616.1"/>
</dbReference>
<dbReference type="KEGG" id="moc:BB934_07435"/>